<evidence type="ECO:0000256" key="1">
    <source>
        <dbReference type="SAM" id="MobiDB-lite"/>
    </source>
</evidence>
<name>A0A2S5TLA6_9GAMM</name>
<dbReference type="RefSeq" id="WP_104228697.1">
    <property type="nucleotide sequence ID" value="NZ_PSNW01000001.1"/>
</dbReference>
<gene>
    <name evidence="3" type="ORF">C3942_02230</name>
</gene>
<feature type="compositionally biased region" description="Pro residues" evidence="1">
    <location>
        <begin position="95"/>
        <end position="108"/>
    </location>
</feature>
<accession>A0A2S5TLA6</accession>
<dbReference type="Proteomes" id="UP000238220">
    <property type="component" value="Unassembled WGS sequence"/>
</dbReference>
<evidence type="ECO:0000256" key="2">
    <source>
        <dbReference type="SAM" id="SignalP"/>
    </source>
</evidence>
<evidence type="ECO:0000313" key="3">
    <source>
        <dbReference type="EMBL" id="PPE75732.1"/>
    </source>
</evidence>
<feature type="region of interest" description="Disordered" evidence="1">
    <location>
        <begin position="95"/>
        <end position="115"/>
    </location>
</feature>
<organism evidence="3 4">
    <name type="scientific">Solimonas fluminis</name>
    <dbReference type="NCBI Taxonomy" id="2086571"/>
    <lineage>
        <taxon>Bacteria</taxon>
        <taxon>Pseudomonadati</taxon>
        <taxon>Pseudomonadota</taxon>
        <taxon>Gammaproteobacteria</taxon>
        <taxon>Nevskiales</taxon>
        <taxon>Nevskiaceae</taxon>
        <taxon>Solimonas</taxon>
    </lineage>
</organism>
<keyword evidence="4" id="KW-1185">Reference proteome</keyword>
<sequence>MTRPLRAVLLVLVLLLQGLAQAWALPPPAASAVAQDESAMPCHDGADMPDRMPCCDDEPDCRCSPACLGATGALAPVLPAAGEMPSPPVAAAAVPPVPLPAHPSPLLRPPASSAS</sequence>
<evidence type="ECO:0000313" key="4">
    <source>
        <dbReference type="Proteomes" id="UP000238220"/>
    </source>
</evidence>
<feature type="chain" id="PRO_5015472876" evidence="2">
    <location>
        <begin position="23"/>
        <end position="115"/>
    </location>
</feature>
<proteinExistence type="predicted"/>
<dbReference type="AlphaFoldDB" id="A0A2S5TLA6"/>
<dbReference type="EMBL" id="PSNW01000001">
    <property type="protein sequence ID" value="PPE75732.1"/>
    <property type="molecule type" value="Genomic_DNA"/>
</dbReference>
<protein>
    <submittedName>
        <fullName evidence="3">Uncharacterized protein</fullName>
    </submittedName>
</protein>
<keyword evidence="2" id="KW-0732">Signal</keyword>
<dbReference type="OrthoDB" id="10011291at2"/>
<comment type="caution">
    <text evidence="3">The sequence shown here is derived from an EMBL/GenBank/DDBJ whole genome shotgun (WGS) entry which is preliminary data.</text>
</comment>
<reference evidence="3 4" key="1">
    <citation type="submission" date="2018-02" db="EMBL/GenBank/DDBJ databases">
        <title>Genome sequencing of Solimonas sp. HR-BB.</title>
        <authorList>
            <person name="Lee Y."/>
            <person name="Jeon C.O."/>
        </authorList>
    </citation>
    <scope>NUCLEOTIDE SEQUENCE [LARGE SCALE GENOMIC DNA]</scope>
    <source>
        <strain evidence="3 4">HR-BB</strain>
    </source>
</reference>
<feature type="signal peptide" evidence="2">
    <location>
        <begin position="1"/>
        <end position="22"/>
    </location>
</feature>